<reference evidence="1" key="1">
    <citation type="submission" date="2022-06" db="EMBL/GenBank/DDBJ databases">
        <title>Phylogenomic reconstructions and comparative analyses of Kickxellomycotina fungi.</title>
        <authorList>
            <person name="Reynolds N.K."/>
            <person name="Stajich J.E."/>
            <person name="Barry K."/>
            <person name="Grigoriev I.V."/>
            <person name="Crous P."/>
            <person name="Smith M.E."/>
        </authorList>
    </citation>
    <scope>NUCLEOTIDE SEQUENCE</scope>
    <source>
        <strain evidence="1">RSA 2271</strain>
    </source>
</reference>
<evidence type="ECO:0000313" key="2">
    <source>
        <dbReference type="Proteomes" id="UP001145114"/>
    </source>
</evidence>
<proteinExistence type="predicted"/>
<organism evidence="1 2">
    <name type="scientific">Spiromyces aspiralis</name>
    <dbReference type="NCBI Taxonomy" id="68401"/>
    <lineage>
        <taxon>Eukaryota</taxon>
        <taxon>Fungi</taxon>
        <taxon>Fungi incertae sedis</taxon>
        <taxon>Zoopagomycota</taxon>
        <taxon>Kickxellomycotina</taxon>
        <taxon>Kickxellomycetes</taxon>
        <taxon>Kickxellales</taxon>
        <taxon>Kickxellaceae</taxon>
        <taxon>Spiromyces</taxon>
    </lineage>
</organism>
<gene>
    <name evidence="1" type="primary">taf6_2</name>
    <name evidence="1" type="ORF">EV182_004183</name>
</gene>
<dbReference type="EMBL" id="JAMZIH010006373">
    <property type="protein sequence ID" value="KAJ1673992.1"/>
    <property type="molecule type" value="Genomic_DNA"/>
</dbReference>
<feature type="non-terminal residue" evidence="1">
    <location>
        <position position="220"/>
    </location>
</feature>
<sequence>MLFPKQTVKNISESVGISKLSDDVTDALANDVEYRIQQIIEEAIKFMQHSKRTKLTVNDINQALRVRNFEANHEIKYHKAVSGYENLYYINEEELDLDAIINQPLPEAPLDTTYTAHWLAIEGVQPRIKQNPIDEAKEAEPEPKQRRDGEKLKVTKDKGAEVVPLVKHALSKELQLYYDCVTSALASDDPVVRATALESLSIDAGIHQLVPYFVQYIADK</sequence>
<comment type="caution">
    <text evidence="1">The sequence shown here is derived from an EMBL/GenBank/DDBJ whole genome shotgun (WGS) entry which is preliminary data.</text>
</comment>
<evidence type="ECO:0000313" key="1">
    <source>
        <dbReference type="EMBL" id="KAJ1673992.1"/>
    </source>
</evidence>
<name>A0ACC1HFH3_9FUNG</name>
<protein>
    <submittedName>
        <fullName evidence="1">Histone H4-like TAF Taf6, SAGA complex subunit</fullName>
    </submittedName>
</protein>
<accession>A0ACC1HFH3</accession>
<keyword evidence="2" id="KW-1185">Reference proteome</keyword>
<dbReference type="Proteomes" id="UP001145114">
    <property type="component" value="Unassembled WGS sequence"/>
</dbReference>